<keyword evidence="2" id="KW-0479">Metal-binding</keyword>
<dbReference type="AlphaFoldDB" id="A0A8G1ZIW6"/>
<comment type="similarity">
    <text evidence="1">Belongs to the FAH family.</text>
</comment>
<gene>
    <name evidence="4" type="ORF">EWH12_08005</name>
</gene>
<name>A0A8G1ZIW6_9SPHN</name>
<sequence>MRLAKVSRNGQIGLAVDTGAGVKVLFGDAALYDLDALIAQGGDALTQAGDAVATGGEDVAIDDLTFLPPLVKAPKILCLGLNYKDHAAEGGFQVPEFPTVFGRFNSSLIGHGAPIIKPPCSDQLDYEAEMVAVVGKGGKDIAKDDALSHIVAYSVFNDGSIRDYQLKTPQWTVGKNFDDTGAFGPWLVTPDELPAGGAGLKIETRLNGQTVQSANTSDMVFDVVDTVALLSTCFTLEAGDLLVMGTPSGIGLARKPPLFMKDGDVCEVEIEKIGLLVNPIKAA</sequence>
<dbReference type="OrthoDB" id="5197601at2"/>
<dbReference type="InterPro" id="IPR051121">
    <property type="entry name" value="FAH"/>
</dbReference>
<dbReference type="InterPro" id="IPR011234">
    <property type="entry name" value="Fumarylacetoacetase-like_C"/>
</dbReference>
<dbReference type="GO" id="GO:0019752">
    <property type="term" value="P:carboxylic acid metabolic process"/>
    <property type="evidence" value="ECO:0007669"/>
    <property type="project" value="UniProtKB-ARBA"/>
</dbReference>
<evidence type="ECO:0000313" key="4">
    <source>
        <dbReference type="EMBL" id="RYM11990.1"/>
    </source>
</evidence>
<evidence type="ECO:0000256" key="2">
    <source>
        <dbReference type="ARBA" id="ARBA00022723"/>
    </source>
</evidence>
<evidence type="ECO:0000256" key="1">
    <source>
        <dbReference type="ARBA" id="ARBA00010211"/>
    </source>
</evidence>
<dbReference type="PANTHER" id="PTHR42796:SF4">
    <property type="entry name" value="FUMARYLACETOACETATE HYDROLASE DOMAIN-CONTAINING PROTEIN 2A"/>
    <property type="match status" value="1"/>
</dbReference>
<reference evidence="4 5" key="1">
    <citation type="submission" date="2019-02" db="EMBL/GenBank/DDBJ databases">
        <authorList>
            <person name="Feng G."/>
        </authorList>
    </citation>
    <scope>NUCLEOTIDE SEQUENCE [LARGE SCALE GENOMIC DNA]</scope>
    <source>
        <strain evidence="4 5">CCTCC AB 2011146</strain>
    </source>
</reference>
<dbReference type="InterPro" id="IPR036663">
    <property type="entry name" value="Fumarylacetoacetase_C_sf"/>
</dbReference>
<dbReference type="PANTHER" id="PTHR42796">
    <property type="entry name" value="FUMARYLACETOACETATE HYDROLASE DOMAIN-CONTAINING PROTEIN 2A-RELATED"/>
    <property type="match status" value="1"/>
</dbReference>
<feature type="domain" description="Fumarylacetoacetase-like C-terminal" evidence="3">
    <location>
        <begin position="75"/>
        <end position="280"/>
    </location>
</feature>
<comment type="caution">
    <text evidence="4">The sequence shown here is derived from an EMBL/GenBank/DDBJ whole genome shotgun (WGS) entry which is preliminary data.</text>
</comment>
<dbReference type="GO" id="GO:0016853">
    <property type="term" value="F:isomerase activity"/>
    <property type="evidence" value="ECO:0007669"/>
    <property type="project" value="UniProtKB-ARBA"/>
</dbReference>
<accession>A0A8G1ZIW6</accession>
<dbReference type="SUPFAM" id="SSF56529">
    <property type="entry name" value="FAH"/>
    <property type="match status" value="1"/>
</dbReference>
<dbReference type="EMBL" id="SEOO01000010">
    <property type="protein sequence ID" value="RYM11990.1"/>
    <property type="molecule type" value="Genomic_DNA"/>
</dbReference>
<protein>
    <submittedName>
        <fullName evidence="4">FAA hydrolase family protein</fullName>
    </submittedName>
</protein>
<dbReference type="Pfam" id="PF01557">
    <property type="entry name" value="FAA_hydrolase"/>
    <property type="match status" value="1"/>
</dbReference>
<dbReference type="GO" id="GO:0046872">
    <property type="term" value="F:metal ion binding"/>
    <property type="evidence" value="ECO:0007669"/>
    <property type="project" value="UniProtKB-KW"/>
</dbReference>
<evidence type="ECO:0000259" key="3">
    <source>
        <dbReference type="Pfam" id="PF01557"/>
    </source>
</evidence>
<dbReference type="RefSeq" id="WP_129926243.1">
    <property type="nucleotide sequence ID" value="NZ_SEOO01000010.1"/>
</dbReference>
<dbReference type="Gene3D" id="3.90.850.10">
    <property type="entry name" value="Fumarylacetoacetase-like, C-terminal domain"/>
    <property type="match status" value="1"/>
</dbReference>
<organism evidence="4 5">
    <name type="scientific">Sphingobium cupriresistens</name>
    <dbReference type="NCBI Taxonomy" id="1132417"/>
    <lineage>
        <taxon>Bacteria</taxon>
        <taxon>Pseudomonadati</taxon>
        <taxon>Pseudomonadota</taxon>
        <taxon>Alphaproteobacteria</taxon>
        <taxon>Sphingomonadales</taxon>
        <taxon>Sphingomonadaceae</taxon>
        <taxon>Sphingobium</taxon>
    </lineage>
</organism>
<keyword evidence="4" id="KW-0378">Hydrolase</keyword>
<dbReference type="FunFam" id="3.90.850.10:FF:000002">
    <property type="entry name" value="2-hydroxyhepta-2,4-diene-1,7-dioate isomerase"/>
    <property type="match status" value="1"/>
</dbReference>
<evidence type="ECO:0000313" key="5">
    <source>
        <dbReference type="Proteomes" id="UP000291572"/>
    </source>
</evidence>
<proteinExistence type="inferred from homology"/>
<dbReference type="GO" id="GO:0016787">
    <property type="term" value="F:hydrolase activity"/>
    <property type="evidence" value="ECO:0007669"/>
    <property type="project" value="UniProtKB-KW"/>
</dbReference>
<dbReference type="Proteomes" id="UP000291572">
    <property type="component" value="Unassembled WGS sequence"/>
</dbReference>